<protein>
    <submittedName>
        <fullName evidence="1">Uncharacterized protein</fullName>
    </submittedName>
</protein>
<proteinExistence type="predicted"/>
<organism evidence="1 2">
    <name type="scientific">Gigaspora rosea</name>
    <dbReference type="NCBI Taxonomy" id="44941"/>
    <lineage>
        <taxon>Eukaryota</taxon>
        <taxon>Fungi</taxon>
        <taxon>Fungi incertae sedis</taxon>
        <taxon>Mucoromycota</taxon>
        <taxon>Glomeromycotina</taxon>
        <taxon>Glomeromycetes</taxon>
        <taxon>Diversisporales</taxon>
        <taxon>Gigasporaceae</taxon>
        <taxon>Gigaspora</taxon>
    </lineage>
</organism>
<dbReference type="EMBL" id="QKWP01000163">
    <property type="protein sequence ID" value="RIB25765.1"/>
    <property type="molecule type" value="Genomic_DNA"/>
</dbReference>
<evidence type="ECO:0000313" key="2">
    <source>
        <dbReference type="Proteomes" id="UP000266673"/>
    </source>
</evidence>
<sequence length="163" mass="18778">MYAITKTLKKQQIYTGAKVIQITRIITNNIHLLDPYIPSTNRVILRILPMQATLEINRITQTAQKRTKIVHILLHQIAREIFETIWKLCCTMIASSSSNPLRRPDKEAVEDDTTTELHSTSKALAQLHNAQLSERINSTKIDKWLRLFTMHNTSPTYINSIID</sequence>
<name>A0A397VT74_9GLOM</name>
<dbReference type="Proteomes" id="UP000266673">
    <property type="component" value="Unassembled WGS sequence"/>
</dbReference>
<comment type="caution">
    <text evidence="1">The sequence shown here is derived from an EMBL/GenBank/DDBJ whole genome shotgun (WGS) entry which is preliminary data.</text>
</comment>
<keyword evidence="2" id="KW-1185">Reference proteome</keyword>
<accession>A0A397VT74</accession>
<gene>
    <name evidence="1" type="ORF">C2G38_2165195</name>
</gene>
<evidence type="ECO:0000313" key="1">
    <source>
        <dbReference type="EMBL" id="RIB25765.1"/>
    </source>
</evidence>
<reference evidence="1 2" key="1">
    <citation type="submission" date="2018-06" db="EMBL/GenBank/DDBJ databases">
        <title>Comparative genomics reveals the genomic features of Rhizophagus irregularis, R. cerebriforme, R. diaphanum and Gigaspora rosea, and their symbiotic lifestyle signature.</title>
        <authorList>
            <person name="Morin E."/>
            <person name="San Clemente H."/>
            <person name="Chen E.C.H."/>
            <person name="De La Providencia I."/>
            <person name="Hainaut M."/>
            <person name="Kuo A."/>
            <person name="Kohler A."/>
            <person name="Murat C."/>
            <person name="Tang N."/>
            <person name="Roy S."/>
            <person name="Loubradou J."/>
            <person name="Henrissat B."/>
            <person name="Grigoriev I.V."/>
            <person name="Corradi N."/>
            <person name="Roux C."/>
            <person name="Martin F.M."/>
        </authorList>
    </citation>
    <scope>NUCLEOTIDE SEQUENCE [LARGE SCALE GENOMIC DNA]</scope>
    <source>
        <strain evidence="1 2">DAOM 194757</strain>
    </source>
</reference>
<dbReference type="AlphaFoldDB" id="A0A397VT74"/>